<evidence type="ECO:0000313" key="1">
    <source>
        <dbReference type="EMBL" id="PAN27503.1"/>
    </source>
</evidence>
<reference evidence="1" key="1">
    <citation type="submission" date="2018-04" db="EMBL/GenBank/DDBJ databases">
        <title>WGS assembly of Panicum hallii.</title>
        <authorList>
            <person name="Lovell J."/>
            <person name="Jenkins J."/>
            <person name="Lowry D."/>
            <person name="Mamidi S."/>
            <person name="Sreedasyam A."/>
            <person name="Weng X."/>
            <person name="Barry K."/>
            <person name="Bonette J."/>
            <person name="Campitelli B."/>
            <person name="Daum C."/>
            <person name="Gordon S."/>
            <person name="Gould B."/>
            <person name="Lipzen A."/>
            <person name="Macqueen A."/>
            <person name="Palacio-Mejia J."/>
            <person name="Plott C."/>
            <person name="Shakirov E."/>
            <person name="Shu S."/>
            <person name="Yoshinaga Y."/>
            <person name="Zane M."/>
            <person name="Rokhsar D."/>
            <person name="Grimwood J."/>
            <person name="Schmutz J."/>
            <person name="Juenger T."/>
        </authorList>
    </citation>
    <scope>NUCLEOTIDE SEQUENCE [LARGE SCALE GENOMIC DNA]</scope>
    <source>
        <strain evidence="1">FIL2</strain>
    </source>
</reference>
<organism evidence="1">
    <name type="scientific">Panicum hallii</name>
    <dbReference type="NCBI Taxonomy" id="206008"/>
    <lineage>
        <taxon>Eukaryota</taxon>
        <taxon>Viridiplantae</taxon>
        <taxon>Streptophyta</taxon>
        <taxon>Embryophyta</taxon>
        <taxon>Tracheophyta</taxon>
        <taxon>Spermatophyta</taxon>
        <taxon>Magnoliopsida</taxon>
        <taxon>Liliopsida</taxon>
        <taxon>Poales</taxon>
        <taxon>Poaceae</taxon>
        <taxon>PACMAD clade</taxon>
        <taxon>Panicoideae</taxon>
        <taxon>Panicodae</taxon>
        <taxon>Paniceae</taxon>
        <taxon>Panicinae</taxon>
        <taxon>Panicum</taxon>
        <taxon>Panicum sect. Panicum</taxon>
    </lineage>
</organism>
<accession>A0A2S3HPV6</accession>
<gene>
    <name evidence="1" type="ORF">PAHAL_5G085100</name>
</gene>
<dbReference type="Gramene" id="PAN27503">
    <property type="protein sequence ID" value="PAN27503"/>
    <property type="gene ID" value="PAHAL_5G085100"/>
</dbReference>
<dbReference type="AlphaFoldDB" id="A0A2S3HPV6"/>
<sequence length="62" mass="7280">MVVVILTMKSHTDGCDGRVHKAFYSTGLQLNEQKHIIQHEWVNVNFSGEKEHLLEFNHLFWS</sequence>
<dbReference type="EMBL" id="CM008050">
    <property type="protein sequence ID" value="PAN27503.1"/>
    <property type="molecule type" value="Genomic_DNA"/>
</dbReference>
<name>A0A2S3HPV6_9POAL</name>
<proteinExistence type="predicted"/>
<dbReference type="Proteomes" id="UP000243499">
    <property type="component" value="Chromosome 5"/>
</dbReference>
<protein>
    <submittedName>
        <fullName evidence="1">Uncharacterized protein</fullName>
    </submittedName>
</protein>